<evidence type="ECO:0000259" key="1">
    <source>
        <dbReference type="Pfam" id="PF00692"/>
    </source>
</evidence>
<feature type="domain" description="dUTPase-like" evidence="1">
    <location>
        <begin position="64"/>
        <end position="196"/>
    </location>
</feature>
<protein>
    <recommendedName>
        <fullName evidence="1">dUTPase-like domain-containing protein</fullName>
    </recommendedName>
</protein>
<dbReference type="InterPro" id="IPR029054">
    <property type="entry name" value="dUTPase-like"/>
</dbReference>
<dbReference type="AlphaFoldDB" id="A0A6C0DV70"/>
<dbReference type="InterPro" id="IPR036157">
    <property type="entry name" value="dUTPase-like_sf"/>
</dbReference>
<reference evidence="2" key="1">
    <citation type="journal article" date="2020" name="Nature">
        <title>Giant virus diversity and host interactions through global metagenomics.</title>
        <authorList>
            <person name="Schulz F."/>
            <person name="Roux S."/>
            <person name="Paez-Espino D."/>
            <person name="Jungbluth S."/>
            <person name="Walsh D.A."/>
            <person name="Denef V.J."/>
            <person name="McMahon K.D."/>
            <person name="Konstantinidis K.T."/>
            <person name="Eloe-Fadrosh E.A."/>
            <person name="Kyrpides N.C."/>
            <person name="Woyke T."/>
        </authorList>
    </citation>
    <scope>NUCLEOTIDE SEQUENCE</scope>
    <source>
        <strain evidence="2">GVMAG-M-3300023174-5</strain>
    </source>
</reference>
<accession>A0A6C0DV70</accession>
<evidence type="ECO:0000313" key="2">
    <source>
        <dbReference type="EMBL" id="QHT19919.1"/>
    </source>
</evidence>
<dbReference type="Pfam" id="PF00692">
    <property type="entry name" value="dUTPase"/>
    <property type="match status" value="1"/>
</dbReference>
<name>A0A6C0DV70_9ZZZZ</name>
<proteinExistence type="predicted"/>
<organism evidence="2">
    <name type="scientific">viral metagenome</name>
    <dbReference type="NCBI Taxonomy" id="1070528"/>
    <lineage>
        <taxon>unclassified sequences</taxon>
        <taxon>metagenomes</taxon>
        <taxon>organismal metagenomes</taxon>
    </lineage>
</organism>
<sequence length="197" mass="21570">MATFNNNLNYINHNNFISNISFHNSDRVMVLKLFINSNDGVLASIYQSAAVAHNANMINSAFPDAGFDLFTPFDTQFAGDSVSKINFLVKTSAQMVCENGKVFNTGFQMCPRSSLSGTPLRLANSIGIIDSGYRGDLIGKFDCLNAVNNNYYVNQYYKLLQIVAPSMVPIYVIIVESESELGDETERGTGGFGSTGR</sequence>
<dbReference type="Gene3D" id="2.70.40.10">
    <property type="match status" value="1"/>
</dbReference>
<dbReference type="SUPFAM" id="SSF51283">
    <property type="entry name" value="dUTPase-like"/>
    <property type="match status" value="1"/>
</dbReference>
<dbReference type="EMBL" id="MN739670">
    <property type="protein sequence ID" value="QHT19919.1"/>
    <property type="molecule type" value="Genomic_DNA"/>
</dbReference>